<dbReference type="AlphaFoldDB" id="A0A5S4FES2"/>
<proteinExistence type="predicted"/>
<organism evidence="2 3">
    <name type="scientific">Nonomuraea zeae</name>
    <dbReference type="NCBI Taxonomy" id="1642303"/>
    <lineage>
        <taxon>Bacteria</taxon>
        <taxon>Bacillati</taxon>
        <taxon>Actinomycetota</taxon>
        <taxon>Actinomycetes</taxon>
        <taxon>Streptosporangiales</taxon>
        <taxon>Streptosporangiaceae</taxon>
        <taxon>Nonomuraea</taxon>
    </lineage>
</organism>
<evidence type="ECO:0000313" key="2">
    <source>
        <dbReference type="EMBL" id="TMR17387.1"/>
    </source>
</evidence>
<comment type="caution">
    <text evidence="2">The sequence shown here is derived from an EMBL/GenBank/DDBJ whole genome shotgun (WGS) entry which is preliminary data.</text>
</comment>
<reference evidence="2 3" key="1">
    <citation type="submission" date="2019-05" db="EMBL/GenBank/DDBJ databases">
        <title>Draft genome sequence of Nonomuraea zeae DSM 100528.</title>
        <authorList>
            <person name="Saricaoglu S."/>
            <person name="Isik K."/>
        </authorList>
    </citation>
    <scope>NUCLEOTIDE SEQUENCE [LARGE SCALE GENOMIC DNA]</scope>
    <source>
        <strain evidence="2 3">DSM 100528</strain>
    </source>
</reference>
<evidence type="ECO:0000256" key="1">
    <source>
        <dbReference type="SAM" id="MobiDB-lite"/>
    </source>
</evidence>
<feature type="region of interest" description="Disordered" evidence="1">
    <location>
        <begin position="39"/>
        <end position="63"/>
    </location>
</feature>
<feature type="compositionally biased region" description="Low complexity" evidence="1">
    <location>
        <begin position="53"/>
        <end position="63"/>
    </location>
</feature>
<gene>
    <name evidence="2" type="ORF">ETD85_54380</name>
</gene>
<evidence type="ECO:0000313" key="3">
    <source>
        <dbReference type="Proteomes" id="UP000306628"/>
    </source>
</evidence>
<name>A0A5S4FES2_9ACTN</name>
<dbReference type="EMBL" id="VCKX01000357">
    <property type="protein sequence ID" value="TMR17387.1"/>
    <property type="molecule type" value="Genomic_DNA"/>
</dbReference>
<keyword evidence="3" id="KW-1185">Reference proteome</keyword>
<sequence length="63" mass="6490">MRRLVHDGTVRRGGVPMVGAFVGTARWSCGDAPRDACAATGPQAAARRRDVGAGRTAARRAAA</sequence>
<protein>
    <submittedName>
        <fullName evidence="2">Uncharacterized protein</fullName>
    </submittedName>
</protein>
<dbReference type="Proteomes" id="UP000306628">
    <property type="component" value="Unassembled WGS sequence"/>
</dbReference>
<accession>A0A5S4FES2</accession>